<keyword evidence="4" id="KW-1185">Reference proteome</keyword>
<comment type="caution">
    <text evidence="3">The sequence shown here is derived from an EMBL/GenBank/DDBJ whole genome shotgun (WGS) entry which is preliminary data.</text>
</comment>
<name>A0AAD2G1D7_9STRA</name>
<dbReference type="AlphaFoldDB" id="A0AAD2G1D7"/>
<dbReference type="PANTHER" id="PTHR32251">
    <property type="entry name" value="3-OXO-5-ALPHA-STEROID 4-DEHYDROGENASE"/>
    <property type="match status" value="1"/>
</dbReference>
<sequence>MLRTKILLGLAILIGSCQGFSTTFSTRSNYVVNSNVVKQEPNKKSLTLLTTTSTHQRSTTTKTGTSLSAVTIPPEVLTSFLPPILGFYRSEFGVSYAYGLATALSGVSILRRFSPATNTVLPMHAMALIFYGFRLNAFLAIRTLLSARLRAFIDKIEERAKARGNRLSRAPFIISCGFLYYGLAAPLFFTSQLTSEMMKPSWVLPFMKTLVGLEWFGFGIAAIGDFTKTFVKKTKGDDTLVTSGIFSLLRHPNYTGEMIGWTANSVCGLVGFTLLAKAATSRAALLKLIGNFIIQSLGLVGITFVLMQATTGLEKRQQEKYGDKPEYASWVKSSWGGWTLPAKKEMKAESKIELDESQIEEYGSGI</sequence>
<dbReference type="PROSITE" id="PS50244">
    <property type="entry name" value="S5A_REDUCTASE"/>
    <property type="match status" value="1"/>
</dbReference>
<keyword evidence="1" id="KW-0812">Transmembrane</keyword>
<feature type="chain" id="PRO_5042134020" description="Steroid 5-alpha reductase C-terminal domain-containing protein" evidence="2">
    <location>
        <begin position="20"/>
        <end position="366"/>
    </location>
</feature>
<feature type="transmembrane region" description="Helical" evidence="1">
    <location>
        <begin position="128"/>
        <end position="149"/>
    </location>
</feature>
<dbReference type="Pfam" id="PF06966">
    <property type="entry name" value="DUF1295"/>
    <property type="match status" value="1"/>
</dbReference>
<organism evidence="3 4">
    <name type="scientific">Cylindrotheca closterium</name>
    <dbReference type="NCBI Taxonomy" id="2856"/>
    <lineage>
        <taxon>Eukaryota</taxon>
        <taxon>Sar</taxon>
        <taxon>Stramenopiles</taxon>
        <taxon>Ochrophyta</taxon>
        <taxon>Bacillariophyta</taxon>
        <taxon>Bacillariophyceae</taxon>
        <taxon>Bacillariophycidae</taxon>
        <taxon>Bacillariales</taxon>
        <taxon>Bacillariaceae</taxon>
        <taxon>Cylindrotheca</taxon>
    </lineage>
</organism>
<keyword evidence="1" id="KW-0472">Membrane</keyword>
<evidence type="ECO:0000256" key="2">
    <source>
        <dbReference type="SAM" id="SignalP"/>
    </source>
</evidence>
<feature type="transmembrane region" description="Helical" evidence="1">
    <location>
        <begin position="202"/>
        <end position="223"/>
    </location>
</feature>
<dbReference type="EMBL" id="CAKOGP040001980">
    <property type="protein sequence ID" value="CAJ1958884.1"/>
    <property type="molecule type" value="Genomic_DNA"/>
</dbReference>
<dbReference type="InterPro" id="IPR010721">
    <property type="entry name" value="UstE-like"/>
</dbReference>
<feature type="signal peptide" evidence="2">
    <location>
        <begin position="1"/>
        <end position="19"/>
    </location>
</feature>
<feature type="transmembrane region" description="Helical" evidence="1">
    <location>
        <begin position="170"/>
        <end position="190"/>
    </location>
</feature>
<gene>
    <name evidence="3" type="ORF">CYCCA115_LOCUS17400</name>
</gene>
<keyword evidence="2" id="KW-0732">Signal</keyword>
<protein>
    <recommendedName>
        <fullName evidence="5">Steroid 5-alpha reductase C-terminal domain-containing protein</fullName>
    </recommendedName>
</protein>
<accession>A0AAD2G1D7</accession>
<reference evidence="3" key="1">
    <citation type="submission" date="2023-08" db="EMBL/GenBank/DDBJ databases">
        <authorList>
            <person name="Audoor S."/>
            <person name="Bilcke G."/>
        </authorList>
    </citation>
    <scope>NUCLEOTIDE SEQUENCE</scope>
</reference>
<dbReference type="Gene3D" id="1.20.120.1630">
    <property type="match status" value="1"/>
</dbReference>
<dbReference type="PANTHER" id="PTHR32251:SF15">
    <property type="entry name" value="3-OXO-5-ALPHA-STEROID 4-DEHYDROGENASE (DUF1295)"/>
    <property type="match status" value="1"/>
</dbReference>
<dbReference type="Proteomes" id="UP001295423">
    <property type="component" value="Unassembled WGS sequence"/>
</dbReference>
<proteinExistence type="predicted"/>
<feature type="transmembrane region" description="Helical" evidence="1">
    <location>
        <begin position="288"/>
        <end position="307"/>
    </location>
</feature>
<keyword evidence="1" id="KW-1133">Transmembrane helix</keyword>
<evidence type="ECO:0000313" key="4">
    <source>
        <dbReference type="Proteomes" id="UP001295423"/>
    </source>
</evidence>
<evidence type="ECO:0008006" key="5">
    <source>
        <dbReference type="Google" id="ProtNLM"/>
    </source>
</evidence>
<evidence type="ECO:0000313" key="3">
    <source>
        <dbReference type="EMBL" id="CAJ1958884.1"/>
    </source>
</evidence>
<evidence type="ECO:0000256" key="1">
    <source>
        <dbReference type="SAM" id="Phobius"/>
    </source>
</evidence>
<dbReference type="GO" id="GO:0016020">
    <property type="term" value="C:membrane"/>
    <property type="evidence" value="ECO:0007669"/>
    <property type="project" value="TreeGrafter"/>
</dbReference>
<dbReference type="PROSITE" id="PS51257">
    <property type="entry name" value="PROKAR_LIPOPROTEIN"/>
    <property type="match status" value="1"/>
</dbReference>